<dbReference type="Proteomes" id="UP001443914">
    <property type="component" value="Unassembled WGS sequence"/>
</dbReference>
<evidence type="ECO:0000313" key="9">
    <source>
        <dbReference type="Proteomes" id="UP001443914"/>
    </source>
</evidence>
<feature type="transmembrane region" description="Helical" evidence="6">
    <location>
        <begin position="93"/>
        <end position="111"/>
    </location>
</feature>
<keyword evidence="5 6" id="KW-0472">Membrane</keyword>
<dbReference type="GO" id="GO:0022857">
    <property type="term" value="F:transmembrane transporter activity"/>
    <property type="evidence" value="ECO:0007669"/>
    <property type="project" value="InterPro"/>
</dbReference>
<evidence type="ECO:0000259" key="7">
    <source>
        <dbReference type="PROSITE" id="PS50850"/>
    </source>
</evidence>
<dbReference type="InterPro" id="IPR036259">
    <property type="entry name" value="MFS_trans_sf"/>
</dbReference>
<dbReference type="EMBL" id="JBDFQZ010000012">
    <property type="protein sequence ID" value="KAK9674091.1"/>
    <property type="molecule type" value="Genomic_DNA"/>
</dbReference>
<feature type="transmembrane region" description="Helical" evidence="6">
    <location>
        <begin position="117"/>
        <end position="138"/>
    </location>
</feature>
<evidence type="ECO:0000256" key="5">
    <source>
        <dbReference type="ARBA" id="ARBA00023136"/>
    </source>
</evidence>
<dbReference type="AlphaFoldDB" id="A0AAW1HDC2"/>
<feature type="domain" description="Major facilitator superfamily (MFS) profile" evidence="7">
    <location>
        <begin position="26"/>
        <end position="250"/>
    </location>
</feature>
<organism evidence="8 9">
    <name type="scientific">Saponaria officinalis</name>
    <name type="common">Common soapwort</name>
    <name type="synonym">Lychnis saponaria</name>
    <dbReference type="NCBI Taxonomy" id="3572"/>
    <lineage>
        <taxon>Eukaryota</taxon>
        <taxon>Viridiplantae</taxon>
        <taxon>Streptophyta</taxon>
        <taxon>Embryophyta</taxon>
        <taxon>Tracheophyta</taxon>
        <taxon>Spermatophyta</taxon>
        <taxon>Magnoliopsida</taxon>
        <taxon>eudicotyledons</taxon>
        <taxon>Gunneridae</taxon>
        <taxon>Pentapetalae</taxon>
        <taxon>Caryophyllales</taxon>
        <taxon>Caryophyllaceae</taxon>
        <taxon>Caryophylleae</taxon>
        <taxon>Saponaria</taxon>
    </lineage>
</organism>
<keyword evidence="2" id="KW-0813">Transport</keyword>
<gene>
    <name evidence="8" type="ORF">RND81_12G210600</name>
</gene>
<feature type="transmembrane region" description="Helical" evidence="6">
    <location>
        <begin position="177"/>
        <end position="198"/>
    </location>
</feature>
<keyword evidence="3 6" id="KW-0812">Transmembrane</keyword>
<accession>A0AAW1HDC2</accession>
<name>A0AAW1HDC2_SAPOF</name>
<evidence type="ECO:0000313" key="8">
    <source>
        <dbReference type="EMBL" id="KAK9674091.1"/>
    </source>
</evidence>
<keyword evidence="4 6" id="KW-1133">Transmembrane helix</keyword>
<comment type="subcellular location">
    <subcellularLocation>
        <location evidence="1">Membrane</location>
        <topology evidence="1">Multi-pass membrane protein</topology>
    </subcellularLocation>
</comment>
<dbReference type="GO" id="GO:0016020">
    <property type="term" value="C:membrane"/>
    <property type="evidence" value="ECO:0007669"/>
    <property type="project" value="UniProtKB-SubCell"/>
</dbReference>
<dbReference type="InterPro" id="IPR005828">
    <property type="entry name" value="MFS_sugar_transport-like"/>
</dbReference>
<dbReference type="PANTHER" id="PTHR23511:SF5">
    <property type="entry name" value="MAJOR FACILITATOR-TYPE TRANSPORTER HXNZ-RELATED"/>
    <property type="match status" value="1"/>
</dbReference>
<feature type="transmembrane region" description="Helical" evidence="6">
    <location>
        <begin position="63"/>
        <end position="81"/>
    </location>
</feature>
<feature type="transmembrane region" description="Helical" evidence="6">
    <location>
        <begin position="24"/>
        <end position="51"/>
    </location>
</feature>
<keyword evidence="9" id="KW-1185">Reference proteome</keyword>
<evidence type="ECO:0000256" key="4">
    <source>
        <dbReference type="ARBA" id="ARBA00022989"/>
    </source>
</evidence>
<protein>
    <recommendedName>
        <fullName evidence="7">Major facilitator superfamily (MFS) profile domain-containing protein</fullName>
    </recommendedName>
</protein>
<dbReference type="Gene3D" id="1.20.1250.20">
    <property type="entry name" value="MFS general substrate transporter like domains"/>
    <property type="match status" value="1"/>
</dbReference>
<comment type="caution">
    <text evidence="8">The sequence shown here is derived from an EMBL/GenBank/DDBJ whole genome shotgun (WGS) entry which is preliminary data.</text>
</comment>
<proteinExistence type="predicted"/>
<evidence type="ECO:0000256" key="3">
    <source>
        <dbReference type="ARBA" id="ARBA00022692"/>
    </source>
</evidence>
<reference evidence="8" key="1">
    <citation type="submission" date="2024-03" db="EMBL/GenBank/DDBJ databases">
        <title>WGS assembly of Saponaria officinalis var. Norfolk2.</title>
        <authorList>
            <person name="Jenkins J."/>
            <person name="Shu S."/>
            <person name="Grimwood J."/>
            <person name="Barry K."/>
            <person name="Goodstein D."/>
            <person name="Schmutz J."/>
            <person name="Leebens-Mack J."/>
            <person name="Osbourn A."/>
        </authorList>
    </citation>
    <scope>NUCLEOTIDE SEQUENCE [LARGE SCALE GENOMIC DNA]</scope>
    <source>
        <strain evidence="8">JIC</strain>
    </source>
</reference>
<dbReference type="SUPFAM" id="SSF103473">
    <property type="entry name" value="MFS general substrate transporter"/>
    <property type="match status" value="1"/>
</dbReference>
<evidence type="ECO:0000256" key="1">
    <source>
        <dbReference type="ARBA" id="ARBA00004141"/>
    </source>
</evidence>
<evidence type="ECO:0000256" key="2">
    <source>
        <dbReference type="ARBA" id="ARBA00022448"/>
    </source>
</evidence>
<dbReference type="Pfam" id="PF00083">
    <property type="entry name" value="Sugar_tr"/>
    <property type="match status" value="1"/>
</dbReference>
<dbReference type="InterPro" id="IPR020846">
    <property type="entry name" value="MFS_dom"/>
</dbReference>
<feature type="transmembrane region" description="Helical" evidence="6">
    <location>
        <begin position="150"/>
        <end position="171"/>
    </location>
</feature>
<sequence>MGDDTQKYTVDDALVAMVFGKFQLLLLAYAGIGWISEAMGMMLLSFIGPAVQAEWGLSANKESMITSNVFAGMLIGAYSWGIVSDNFGRKRGFLVTAAVTSGAGFCSALSPNYATLVLFRFLVGVGLGGGPVLSSWFLEFIPAPRRGTWMYVFSAFWTVGTMLEASLAWIVMPLLGWRWLLAFSAVPSAFLLIFYYKAPESSRYLCMKGKPDEALRILEWIAKLNQTKLPAGTFAQEFNHQQLITQASSN</sequence>
<evidence type="ECO:0000256" key="6">
    <source>
        <dbReference type="SAM" id="Phobius"/>
    </source>
</evidence>
<dbReference type="PANTHER" id="PTHR23511">
    <property type="entry name" value="SYNAPTIC VESICLE GLYCOPROTEIN 2"/>
    <property type="match status" value="1"/>
</dbReference>
<dbReference type="PROSITE" id="PS50850">
    <property type="entry name" value="MFS"/>
    <property type="match status" value="1"/>
</dbReference>